<evidence type="ECO:0000313" key="3">
    <source>
        <dbReference type="Proteomes" id="UP000030008"/>
    </source>
</evidence>
<dbReference type="RefSeq" id="WP_044906930.1">
    <property type="nucleotide sequence ID" value="NZ_CP022722.1"/>
</dbReference>
<dbReference type="PROSITE" id="PS51819">
    <property type="entry name" value="VOC"/>
    <property type="match status" value="1"/>
</dbReference>
<dbReference type="InterPro" id="IPR037523">
    <property type="entry name" value="VOC_core"/>
</dbReference>
<gene>
    <name evidence="2" type="ORF">CIAN88_17090</name>
</gene>
<proteinExistence type="predicted"/>
<comment type="caution">
    <text evidence="2">The sequence shown here is derived from an EMBL/GenBank/DDBJ whole genome shotgun (WGS) entry which is preliminary data.</text>
</comment>
<organism evidence="2 3">
    <name type="scientific">Clostridium innocuum</name>
    <dbReference type="NCBI Taxonomy" id="1522"/>
    <lineage>
        <taxon>Bacteria</taxon>
        <taxon>Bacillati</taxon>
        <taxon>Bacillota</taxon>
        <taxon>Clostridia</taxon>
        <taxon>Eubacteriales</taxon>
        <taxon>Clostridiaceae</taxon>
        <taxon>Clostridium</taxon>
    </lineage>
</organism>
<reference evidence="2 3" key="1">
    <citation type="submission" date="2014-08" db="EMBL/GenBank/DDBJ databases">
        <title>Clostridium innocuum, an unnegligible vancomycin-resistant pathogen causing extra-intestinal infections.</title>
        <authorList>
            <person name="Feng Y."/>
            <person name="Chiu C.-H."/>
        </authorList>
    </citation>
    <scope>NUCLEOTIDE SEQUENCE [LARGE SCALE GENOMIC DNA]</scope>
    <source>
        <strain evidence="2 3">AN88</strain>
    </source>
</reference>
<dbReference type="Gene3D" id="3.10.180.10">
    <property type="entry name" value="2,3-Dihydroxybiphenyl 1,2-Dioxygenase, domain 1"/>
    <property type="match status" value="1"/>
</dbReference>
<name>A0A099I361_CLOIN</name>
<dbReference type="PANTHER" id="PTHR35006:SF2">
    <property type="entry name" value="GLYOXALASE FAMILY PROTEIN (AFU_ORTHOLOGUE AFUA_5G14830)"/>
    <property type="match status" value="1"/>
</dbReference>
<evidence type="ECO:0000313" key="2">
    <source>
        <dbReference type="EMBL" id="KGJ52011.1"/>
    </source>
</evidence>
<dbReference type="InterPro" id="IPR004360">
    <property type="entry name" value="Glyas_Fos-R_dOase_dom"/>
</dbReference>
<dbReference type="InterPro" id="IPR029068">
    <property type="entry name" value="Glyas_Bleomycin-R_OHBP_Dase"/>
</dbReference>
<dbReference type="Pfam" id="PF00903">
    <property type="entry name" value="Glyoxalase"/>
    <property type="match status" value="1"/>
</dbReference>
<dbReference type="Proteomes" id="UP000030008">
    <property type="component" value="Unassembled WGS sequence"/>
</dbReference>
<dbReference type="AlphaFoldDB" id="A0A099I361"/>
<protein>
    <submittedName>
        <fullName evidence="2">Glyoxalase</fullName>
    </submittedName>
</protein>
<dbReference type="PANTHER" id="PTHR35006">
    <property type="entry name" value="GLYOXALASE FAMILY PROTEIN (AFU_ORTHOLOGUE AFUA_5G14830)"/>
    <property type="match status" value="1"/>
</dbReference>
<dbReference type="EMBL" id="JQIF01000089">
    <property type="protein sequence ID" value="KGJ52011.1"/>
    <property type="molecule type" value="Genomic_DNA"/>
</dbReference>
<accession>A0A099I361</accession>
<feature type="domain" description="VOC" evidence="1">
    <location>
        <begin position="4"/>
        <end position="139"/>
    </location>
</feature>
<evidence type="ECO:0000259" key="1">
    <source>
        <dbReference type="PROSITE" id="PS51819"/>
    </source>
</evidence>
<dbReference type="SUPFAM" id="SSF54593">
    <property type="entry name" value="Glyoxalase/Bleomycin resistance protein/Dihydroxybiphenyl dioxygenase"/>
    <property type="match status" value="1"/>
</dbReference>
<sequence length="159" mass="18969">MTPLLDHLHVTVRDLKRAERFYDQFLPLLGFDLRYKEYDCKEANAYEIIEYHHAAFSIGIVSPRSCFEKEKLSRRKPGALHHVAFMVDDTQTVDRLYEQVMQMKMQIVHAPRFYPEYCEDYYAFFLKDSEGIELEITCYDRQKYFPYISGDTENSRHGS</sequence>